<keyword evidence="4" id="KW-1185">Reference proteome</keyword>
<feature type="signal peptide" evidence="1">
    <location>
        <begin position="1"/>
        <end position="33"/>
    </location>
</feature>
<reference evidence="3 4" key="1">
    <citation type="submission" date="2019-01" db="EMBL/GenBank/DDBJ databases">
        <title>Flavobacterium sp. nov.,isolated from freshwater.</title>
        <authorList>
            <person name="Zhang R."/>
            <person name="Du Z.-J."/>
        </authorList>
    </citation>
    <scope>NUCLEOTIDE SEQUENCE [LARGE SCALE GENOMIC DNA]</scope>
    <source>
        <strain evidence="3 4">1E403</strain>
    </source>
</reference>
<dbReference type="GO" id="GO:0046872">
    <property type="term" value="F:metal ion binding"/>
    <property type="evidence" value="ECO:0007669"/>
    <property type="project" value="InterPro"/>
</dbReference>
<feature type="domain" description="HMA" evidence="2">
    <location>
        <begin position="36"/>
        <end position="103"/>
    </location>
</feature>
<protein>
    <submittedName>
        <fullName evidence="3">Heavy-metal-associated domain-containing protein</fullName>
    </submittedName>
</protein>
<accession>A0A3S4T060</accession>
<dbReference type="OrthoDB" id="667084at2"/>
<dbReference type="InterPro" id="IPR006121">
    <property type="entry name" value="HMA_dom"/>
</dbReference>
<dbReference type="InterPro" id="IPR036163">
    <property type="entry name" value="HMA_dom_sf"/>
</dbReference>
<sequence>MHKSKKTNNMKTLNIKFLALTLLALLSGVNSYAQISKAEIMATGLTCSLCSNAINKQLKSMTQVDSISTDLNTNTFTVYFKENTLLQPKVLKTAVEKAGFFVGSMVLTMKLDPQNLQDNSTLKIEDGLFIFIDPNNPISDKETQYRVLDKGFVTQKEYKKLAKSYSKHPSYMAENENDYHIKAI</sequence>
<dbReference type="SUPFAM" id="SSF55008">
    <property type="entry name" value="HMA, heavy metal-associated domain"/>
    <property type="match status" value="1"/>
</dbReference>
<dbReference type="PROSITE" id="PS50846">
    <property type="entry name" value="HMA_2"/>
    <property type="match status" value="1"/>
</dbReference>
<feature type="chain" id="PRO_5018760760" evidence="1">
    <location>
        <begin position="34"/>
        <end position="184"/>
    </location>
</feature>
<organism evidence="3 4">
    <name type="scientific">Flavobacterium cerinum</name>
    <dbReference type="NCBI Taxonomy" id="2502784"/>
    <lineage>
        <taxon>Bacteria</taxon>
        <taxon>Pseudomonadati</taxon>
        <taxon>Bacteroidota</taxon>
        <taxon>Flavobacteriia</taxon>
        <taxon>Flavobacteriales</taxon>
        <taxon>Flavobacteriaceae</taxon>
        <taxon>Flavobacterium</taxon>
    </lineage>
</organism>
<comment type="caution">
    <text evidence="3">The sequence shown here is derived from an EMBL/GenBank/DDBJ whole genome shotgun (WGS) entry which is preliminary data.</text>
</comment>
<evidence type="ECO:0000256" key="1">
    <source>
        <dbReference type="SAM" id="SignalP"/>
    </source>
</evidence>
<dbReference type="EMBL" id="SBII01000009">
    <property type="protein sequence ID" value="RWW98823.1"/>
    <property type="molecule type" value="Genomic_DNA"/>
</dbReference>
<name>A0A3S4T060_9FLAO</name>
<dbReference type="Pfam" id="PF00403">
    <property type="entry name" value="HMA"/>
    <property type="match status" value="1"/>
</dbReference>
<dbReference type="Proteomes" id="UP000287527">
    <property type="component" value="Unassembled WGS sequence"/>
</dbReference>
<dbReference type="AlphaFoldDB" id="A0A3S4T060"/>
<evidence type="ECO:0000313" key="3">
    <source>
        <dbReference type="EMBL" id="RWW98823.1"/>
    </source>
</evidence>
<dbReference type="Gene3D" id="3.30.70.100">
    <property type="match status" value="1"/>
</dbReference>
<gene>
    <name evidence="3" type="ORF">EPI11_12925</name>
</gene>
<evidence type="ECO:0000313" key="4">
    <source>
        <dbReference type="Proteomes" id="UP000287527"/>
    </source>
</evidence>
<proteinExistence type="predicted"/>
<evidence type="ECO:0000259" key="2">
    <source>
        <dbReference type="PROSITE" id="PS50846"/>
    </source>
</evidence>
<keyword evidence="1" id="KW-0732">Signal</keyword>
<dbReference type="CDD" id="cd00371">
    <property type="entry name" value="HMA"/>
    <property type="match status" value="1"/>
</dbReference>